<gene>
    <name evidence="1" type="ORF">SDC9_66603</name>
</gene>
<evidence type="ECO:0000313" key="1">
    <source>
        <dbReference type="EMBL" id="MPM20174.1"/>
    </source>
</evidence>
<organism evidence="1">
    <name type="scientific">bioreactor metagenome</name>
    <dbReference type="NCBI Taxonomy" id="1076179"/>
    <lineage>
        <taxon>unclassified sequences</taxon>
        <taxon>metagenomes</taxon>
        <taxon>ecological metagenomes</taxon>
    </lineage>
</organism>
<name>A0A644Y1R9_9ZZZZ</name>
<protein>
    <submittedName>
        <fullName evidence="1">Uncharacterized protein</fullName>
    </submittedName>
</protein>
<sequence>MTDRCEGNGNTALAGLDDDVFRVSDEEPSRMAREDAELYALAWGFDSAAELKEWGRQAVREGQAGQSAPSTWTLA</sequence>
<dbReference type="EMBL" id="VSSQ01003328">
    <property type="protein sequence ID" value="MPM20174.1"/>
    <property type="molecule type" value="Genomic_DNA"/>
</dbReference>
<reference evidence="1" key="1">
    <citation type="submission" date="2019-08" db="EMBL/GenBank/DDBJ databases">
        <authorList>
            <person name="Kucharzyk K."/>
            <person name="Murdoch R.W."/>
            <person name="Higgins S."/>
            <person name="Loffler F."/>
        </authorList>
    </citation>
    <scope>NUCLEOTIDE SEQUENCE</scope>
</reference>
<dbReference type="AlphaFoldDB" id="A0A644Y1R9"/>
<proteinExistence type="predicted"/>
<comment type="caution">
    <text evidence="1">The sequence shown here is derived from an EMBL/GenBank/DDBJ whole genome shotgun (WGS) entry which is preliminary data.</text>
</comment>
<accession>A0A644Y1R9</accession>